<keyword evidence="1 4" id="KW-0378">Hydrolase</keyword>
<reference evidence="7 8" key="1">
    <citation type="submission" date="2019-06" db="EMBL/GenBank/DDBJ databases">
        <title>Quisquiliibacterium sp. nov., isolated from a maize field.</title>
        <authorList>
            <person name="Lin S.-Y."/>
            <person name="Tsai C.-F."/>
            <person name="Young C.-C."/>
        </authorList>
    </citation>
    <scope>NUCLEOTIDE SEQUENCE [LARGE SCALE GENOMIC DNA]</scope>
    <source>
        <strain evidence="7 8">CC-CFT501</strain>
    </source>
</reference>
<feature type="short sequence motif" description="GXSXG" evidence="4">
    <location>
        <begin position="69"/>
        <end position="73"/>
    </location>
</feature>
<feature type="domain" description="PNPLA" evidence="6">
    <location>
        <begin position="38"/>
        <end position="198"/>
    </location>
</feature>
<evidence type="ECO:0000313" key="7">
    <source>
        <dbReference type="EMBL" id="TXL68371.1"/>
    </source>
</evidence>
<dbReference type="Gene3D" id="3.40.1090.10">
    <property type="entry name" value="Cytosolic phospholipase A2 catalytic domain"/>
    <property type="match status" value="2"/>
</dbReference>
<dbReference type="Pfam" id="PF01734">
    <property type="entry name" value="Patatin"/>
    <property type="match status" value="1"/>
</dbReference>
<evidence type="ECO:0000256" key="2">
    <source>
        <dbReference type="ARBA" id="ARBA00022963"/>
    </source>
</evidence>
<proteinExistence type="predicted"/>
<dbReference type="RefSeq" id="WP_147702512.1">
    <property type="nucleotide sequence ID" value="NZ_VDUY01000001.1"/>
</dbReference>
<dbReference type="InterPro" id="IPR050301">
    <property type="entry name" value="NTE"/>
</dbReference>
<dbReference type="EMBL" id="VDUY01000001">
    <property type="protein sequence ID" value="TXL68371.1"/>
    <property type="molecule type" value="Genomic_DNA"/>
</dbReference>
<evidence type="ECO:0000256" key="4">
    <source>
        <dbReference type="PROSITE-ProRule" id="PRU01161"/>
    </source>
</evidence>
<sequence length="338" mass="35916">MSSPERKRPSAPKAPPHESGEPASGGLAARFAGKRVGLALGSGSARGLAHIGVLRALVEAGIRVDVVAGTSMGAFVGAMFAAGKLDELEKEFRGMGWQGIASLVDPVFPRSGLIDGLKIGEFVRRHVAEPDIEALPIPFRAVATDISTGEEVAIGSGSLIEAVRASIAVPGVFNPVRCNGKVFVDGGLVDPVPVSVARQMGAEVVIAVDLNHDIVTNRLTRPNGTDNGKPIVQAMTRVLESFQPLEHPMLIQFREWLEREPLPGIVDVMLASLYIMQARIAQATLQLDRPEVLIQPPLGSVRFLEFDQAGDIIEIGYRSATGRLHELAGEQAPGKLEA</sequence>
<accession>A0A5C8P3Z5</accession>
<dbReference type="PANTHER" id="PTHR14226:SF76">
    <property type="entry name" value="NTE FAMILY PROTEIN RSSA"/>
    <property type="match status" value="1"/>
</dbReference>
<dbReference type="InterPro" id="IPR016035">
    <property type="entry name" value="Acyl_Trfase/lysoPLipase"/>
</dbReference>
<protein>
    <submittedName>
        <fullName evidence="7">Patatin</fullName>
    </submittedName>
</protein>
<dbReference type="AlphaFoldDB" id="A0A5C8P3Z5"/>
<gene>
    <name evidence="7" type="ORF">FHP08_01390</name>
</gene>
<feature type="short sequence motif" description="DGA/G" evidence="4">
    <location>
        <begin position="185"/>
        <end position="187"/>
    </location>
</feature>
<dbReference type="GO" id="GO:0016787">
    <property type="term" value="F:hydrolase activity"/>
    <property type="evidence" value="ECO:0007669"/>
    <property type="project" value="UniProtKB-UniRule"/>
</dbReference>
<evidence type="ECO:0000313" key="8">
    <source>
        <dbReference type="Proteomes" id="UP000321548"/>
    </source>
</evidence>
<feature type="active site" description="Proton acceptor" evidence="4">
    <location>
        <position position="185"/>
    </location>
</feature>
<feature type="region of interest" description="Disordered" evidence="5">
    <location>
        <begin position="1"/>
        <end position="26"/>
    </location>
</feature>
<keyword evidence="2 4" id="KW-0442">Lipid degradation</keyword>
<evidence type="ECO:0000256" key="3">
    <source>
        <dbReference type="ARBA" id="ARBA00023098"/>
    </source>
</evidence>
<name>A0A5C8P3Z5_9BURK</name>
<evidence type="ECO:0000256" key="1">
    <source>
        <dbReference type="ARBA" id="ARBA00022801"/>
    </source>
</evidence>
<dbReference type="PROSITE" id="PS51635">
    <property type="entry name" value="PNPLA"/>
    <property type="match status" value="1"/>
</dbReference>
<evidence type="ECO:0000259" key="6">
    <source>
        <dbReference type="PROSITE" id="PS51635"/>
    </source>
</evidence>
<evidence type="ECO:0000256" key="5">
    <source>
        <dbReference type="SAM" id="MobiDB-lite"/>
    </source>
</evidence>
<dbReference type="PANTHER" id="PTHR14226">
    <property type="entry name" value="NEUROPATHY TARGET ESTERASE/SWISS CHEESE D.MELANOGASTER"/>
    <property type="match status" value="1"/>
</dbReference>
<dbReference type="SUPFAM" id="SSF52151">
    <property type="entry name" value="FabD/lysophospholipase-like"/>
    <property type="match status" value="1"/>
</dbReference>
<dbReference type="OrthoDB" id="5290098at2"/>
<comment type="caution">
    <text evidence="4">Lacks conserved residue(s) required for the propagation of feature annotation.</text>
</comment>
<dbReference type="Proteomes" id="UP000321548">
    <property type="component" value="Unassembled WGS sequence"/>
</dbReference>
<keyword evidence="3 4" id="KW-0443">Lipid metabolism</keyword>
<organism evidence="7 8">
    <name type="scientific">Zeimonas arvi</name>
    <dbReference type="NCBI Taxonomy" id="2498847"/>
    <lineage>
        <taxon>Bacteria</taxon>
        <taxon>Pseudomonadati</taxon>
        <taxon>Pseudomonadota</taxon>
        <taxon>Betaproteobacteria</taxon>
        <taxon>Burkholderiales</taxon>
        <taxon>Burkholderiaceae</taxon>
        <taxon>Zeimonas</taxon>
    </lineage>
</organism>
<feature type="active site" description="Nucleophile" evidence="4">
    <location>
        <position position="71"/>
    </location>
</feature>
<keyword evidence="8" id="KW-1185">Reference proteome</keyword>
<dbReference type="InterPro" id="IPR002641">
    <property type="entry name" value="PNPLA_dom"/>
</dbReference>
<comment type="caution">
    <text evidence="7">The sequence shown here is derived from an EMBL/GenBank/DDBJ whole genome shotgun (WGS) entry which is preliminary data.</text>
</comment>
<dbReference type="GO" id="GO:0016042">
    <property type="term" value="P:lipid catabolic process"/>
    <property type="evidence" value="ECO:0007669"/>
    <property type="project" value="UniProtKB-UniRule"/>
</dbReference>